<dbReference type="EC" id="6.3.1.2" evidence="9"/>
<evidence type="ECO:0000259" key="8">
    <source>
        <dbReference type="PROSITE" id="PS51987"/>
    </source>
</evidence>
<dbReference type="GO" id="GO:0004356">
    <property type="term" value="F:glutamine synthetase activity"/>
    <property type="evidence" value="ECO:0007669"/>
    <property type="project" value="UniProtKB-EC"/>
</dbReference>
<dbReference type="InterPro" id="IPR036651">
    <property type="entry name" value="Gln_synt_N_sf"/>
</dbReference>
<dbReference type="InterPro" id="IPR014746">
    <property type="entry name" value="Gln_synth/guanido_kin_cat_dom"/>
</dbReference>
<reference evidence="9" key="1">
    <citation type="submission" date="2022-06" db="EMBL/GenBank/DDBJ databases">
        <title>Draft genome sequence of Streptomyces sp. RB6PN25 isolated from peat swamp forest in Thailand.</title>
        <authorList>
            <person name="Duangmal K."/>
            <person name="Klaysubun C."/>
        </authorList>
    </citation>
    <scope>NUCLEOTIDE SEQUENCE</scope>
    <source>
        <strain evidence="9">RB6PN25</strain>
    </source>
</reference>
<dbReference type="Gene3D" id="3.10.20.70">
    <property type="entry name" value="Glutamine synthetase, N-terminal domain"/>
    <property type="match status" value="1"/>
</dbReference>
<keyword evidence="3 9" id="KW-0436">Ligase</keyword>
<organism evidence="9 10">
    <name type="scientific">Streptomyces humicola</name>
    <dbReference type="NCBI Taxonomy" id="2953240"/>
    <lineage>
        <taxon>Bacteria</taxon>
        <taxon>Bacillati</taxon>
        <taxon>Actinomycetota</taxon>
        <taxon>Actinomycetes</taxon>
        <taxon>Kitasatosporales</taxon>
        <taxon>Streptomycetaceae</taxon>
        <taxon>Streptomyces</taxon>
    </lineage>
</organism>
<dbReference type="InterPro" id="IPR027303">
    <property type="entry name" value="Gln_synth_gly_rich_site"/>
</dbReference>
<dbReference type="InterPro" id="IPR008146">
    <property type="entry name" value="Gln_synth_cat_dom"/>
</dbReference>
<dbReference type="RefSeq" id="WP_255923301.1">
    <property type="nucleotide sequence ID" value="NZ_JANFNG010000032.1"/>
</dbReference>
<dbReference type="Gene3D" id="3.30.590.10">
    <property type="entry name" value="Glutamine synthetase/guanido kinase, catalytic domain"/>
    <property type="match status" value="1"/>
</dbReference>
<evidence type="ECO:0000256" key="4">
    <source>
        <dbReference type="ARBA" id="ARBA00022842"/>
    </source>
</evidence>
<dbReference type="EMBL" id="JANFNG010000032">
    <property type="protein sequence ID" value="MCQ4084248.1"/>
    <property type="molecule type" value="Genomic_DNA"/>
</dbReference>
<accession>A0ABT1Q4D4</accession>
<evidence type="ECO:0000256" key="5">
    <source>
        <dbReference type="PROSITE-ProRule" id="PRU01331"/>
    </source>
</evidence>
<name>A0ABT1Q4D4_9ACTN</name>
<keyword evidence="4" id="KW-0460">Magnesium</keyword>
<dbReference type="PANTHER" id="PTHR43785:SF14">
    <property type="entry name" value="GLUTAMINE SYNTHETASE"/>
    <property type="match status" value="1"/>
</dbReference>
<evidence type="ECO:0000256" key="7">
    <source>
        <dbReference type="SAM" id="MobiDB-lite"/>
    </source>
</evidence>
<dbReference type="NCBIfam" id="TIGR03105">
    <property type="entry name" value="gln_synth_III"/>
    <property type="match status" value="1"/>
</dbReference>
<dbReference type="SUPFAM" id="SSF55931">
    <property type="entry name" value="Glutamine synthetase/guanido kinase"/>
    <property type="match status" value="1"/>
</dbReference>
<feature type="domain" description="GS catalytic" evidence="8">
    <location>
        <begin position="151"/>
        <end position="504"/>
    </location>
</feature>
<evidence type="ECO:0000313" key="10">
    <source>
        <dbReference type="Proteomes" id="UP001057702"/>
    </source>
</evidence>
<proteinExistence type="inferred from homology"/>
<evidence type="ECO:0000256" key="1">
    <source>
        <dbReference type="ARBA" id="ARBA00001946"/>
    </source>
</evidence>
<dbReference type="PROSITE" id="PS51987">
    <property type="entry name" value="GS_CATALYTIC"/>
    <property type="match status" value="1"/>
</dbReference>
<comment type="cofactor">
    <cofactor evidence="1">
        <name>Mg(2+)</name>
        <dbReference type="ChEBI" id="CHEBI:18420"/>
    </cofactor>
</comment>
<sequence length="504" mass="53725">MLTATAQIPLVREGVEPDASAAGEGGPDGNRVDHTTEDAMTALPPPEPSRNADELARAVARDGVDFLLVMFVNLHGKPCAKLAPVRTLDRLLAEGLGFAGNAADGLGQSSADPDVVAIPDVTSYVPCPLQEGLGIIQCDLYVEGEPWPYAPRWILRRQLERLAEQGRQLKVGAEPEYFLVRRTADGTVTVADELDTSPSPCYDANAATRGFGHLSTISRAIDALGWENYSNDHEDANGQFEHNFGYAEALRTADRVVVFRHLVKLAAHRAGLVATFMPKPFSRLTGNGLHLHVSLWEGSTELFADANDPRGLGTSALGYAFVAGLLDHAPGLMALTCPTVNSYKRLGAGADTLSRSSWAPGYASYGGNNRTQLVRIPDTGRIEVRCVDGAANPYLAIAGIAAAGADGIARSADPGEPVTGDLENALVQRHQGLRPVPPTLLHAVEELLADGVLREGLGKVPGAVGGTAGEYGEYAVYYAAVKRAEFAEYHRQVSAWETERYLLA</sequence>
<protein>
    <submittedName>
        <fullName evidence="9">Type III glutamate--ammonia ligase</fullName>
        <ecNumber evidence="9">6.3.1.2</ecNumber>
    </submittedName>
</protein>
<comment type="caution">
    <text evidence="9">The sequence shown here is derived from an EMBL/GenBank/DDBJ whole genome shotgun (WGS) entry which is preliminary data.</text>
</comment>
<evidence type="ECO:0000313" key="9">
    <source>
        <dbReference type="EMBL" id="MCQ4084248.1"/>
    </source>
</evidence>
<dbReference type="InterPro" id="IPR017536">
    <property type="entry name" value="Glutamine_synthetase_typeIII"/>
</dbReference>
<evidence type="ECO:0000256" key="3">
    <source>
        <dbReference type="ARBA" id="ARBA00022598"/>
    </source>
</evidence>
<evidence type="ECO:0000256" key="2">
    <source>
        <dbReference type="ARBA" id="ARBA00009897"/>
    </source>
</evidence>
<gene>
    <name evidence="9" type="primary">glnT</name>
    <name evidence="9" type="ORF">NGB36_27645</name>
</gene>
<dbReference type="PANTHER" id="PTHR43785">
    <property type="entry name" value="GAMMA-GLUTAMYLPUTRESCINE SYNTHETASE"/>
    <property type="match status" value="1"/>
</dbReference>
<feature type="region of interest" description="Disordered" evidence="7">
    <location>
        <begin position="1"/>
        <end position="52"/>
    </location>
</feature>
<dbReference type="SMART" id="SM01230">
    <property type="entry name" value="Gln-synt_C"/>
    <property type="match status" value="1"/>
</dbReference>
<dbReference type="Proteomes" id="UP001057702">
    <property type="component" value="Unassembled WGS sequence"/>
</dbReference>
<dbReference type="SUPFAM" id="SSF54368">
    <property type="entry name" value="Glutamine synthetase, N-terminal domain"/>
    <property type="match status" value="1"/>
</dbReference>
<keyword evidence="10" id="KW-1185">Reference proteome</keyword>
<dbReference type="PROSITE" id="PS00181">
    <property type="entry name" value="GLNA_ATP"/>
    <property type="match status" value="1"/>
</dbReference>
<evidence type="ECO:0000256" key="6">
    <source>
        <dbReference type="RuleBase" id="RU000384"/>
    </source>
</evidence>
<comment type="similarity">
    <text evidence="2 5 6">Belongs to the glutamine synthetase family.</text>
</comment>
<dbReference type="Pfam" id="PF00120">
    <property type="entry name" value="Gln-synt_C"/>
    <property type="match status" value="1"/>
</dbReference>